<sequence length="224" mass="23901">MFGSDERHGDEGQSDGSGVIRPLIVVSYGSAGREGRDDPAPLIEDVAEFIGGEVQEALPRAGERLPAGVFVIPPVLPVGEIPRRRLDGVTFEDVRRAARFGVRRLDVERGRCDPPRTGTGVGGLSGFDEAVLRELTDVVTREAVADVEEPCGIGGGQRAFPGDEVVELPSKRMRKRPQSQGVVDGACADGGGTGMFRIFGAVGPDVKRVRTRGRRRSGVAWTGR</sequence>
<evidence type="ECO:0000313" key="2">
    <source>
        <dbReference type="Proteomes" id="UP001321486"/>
    </source>
</evidence>
<dbReference type="EMBL" id="AP027732">
    <property type="protein sequence ID" value="BDZ48519.1"/>
    <property type="molecule type" value="Genomic_DNA"/>
</dbReference>
<keyword evidence="2" id="KW-1185">Reference proteome</keyword>
<name>A0ABM8GJF1_9MICO</name>
<organism evidence="1 2">
    <name type="scientific">Frondihabitans sucicola</name>
    <dbReference type="NCBI Taxonomy" id="1268041"/>
    <lineage>
        <taxon>Bacteria</taxon>
        <taxon>Bacillati</taxon>
        <taxon>Actinomycetota</taxon>
        <taxon>Actinomycetes</taxon>
        <taxon>Micrococcales</taxon>
        <taxon>Microbacteriaceae</taxon>
        <taxon>Frondihabitans</taxon>
    </lineage>
</organism>
<protein>
    <submittedName>
        <fullName evidence="1">Uncharacterized protein</fullName>
    </submittedName>
</protein>
<gene>
    <name evidence="1" type="ORF">GCM10025867_07600</name>
</gene>
<dbReference type="Proteomes" id="UP001321486">
    <property type="component" value="Chromosome"/>
</dbReference>
<accession>A0ABM8GJF1</accession>
<proteinExistence type="predicted"/>
<reference evidence="2" key="1">
    <citation type="journal article" date="2019" name="Int. J. Syst. Evol. Microbiol.">
        <title>The Global Catalogue of Microorganisms (GCM) 10K type strain sequencing project: providing services to taxonomists for standard genome sequencing and annotation.</title>
        <authorList>
            <consortium name="The Broad Institute Genomics Platform"/>
            <consortium name="The Broad Institute Genome Sequencing Center for Infectious Disease"/>
            <person name="Wu L."/>
            <person name="Ma J."/>
        </authorList>
    </citation>
    <scope>NUCLEOTIDE SEQUENCE [LARGE SCALE GENOMIC DNA]</scope>
    <source>
        <strain evidence="2">NBRC 108728</strain>
    </source>
</reference>
<evidence type="ECO:0000313" key="1">
    <source>
        <dbReference type="EMBL" id="BDZ48519.1"/>
    </source>
</evidence>